<dbReference type="InterPro" id="IPR044730">
    <property type="entry name" value="RNase_H-like_dom_plant"/>
</dbReference>
<dbReference type="GO" id="GO:0008289">
    <property type="term" value="F:lipid binding"/>
    <property type="evidence" value="ECO:0007669"/>
    <property type="project" value="UniProtKB-KW"/>
</dbReference>
<dbReference type="InterPro" id="IPR002156">
    <property type="entry name" value="RNaseH_domain"/>
</dbReference>
<evidence type="ECO:0000256" key="2">
    <source>
        <dbReference type="ARBA" id="ARBA00022448"/>
    </source>
</evidence>
<keyword evidence="6" id="KW-1185">Reference proteome</keyword>
<comment type="caution">
    <text evidence="5">The sequence shown here is derived from an EMBL/GenBank/DDBJ whole genome shotgun (WGS) entry which is preliminary data.</text>
</comment>
<keyword evidence="2" id="KW-0813">Transport</keyword>
<dbReference type="AlphaFoldDB" id="A0A8K0GQY2"/>
<dbReference type="InterPro" id="IPR036312">
    <property type="entry name" value="Bifun_inhib/LTP/seed_sf"/>
</dbReference>
<name>A0A8K0GQY2_9ROSA</name>
<dbReference type="CDD" id="cd06222">
    <property type="entry name" value="RNase_H_like"/>
    <property type="match status" value="1"/>
</dbReference>
<evidence type="ECO:0000256" key="1">
    <source>
        <dbReference type="ARBA" id="ARBA00003211"/>
    </source>
</evidence>
<keyword evidence="3" id="KW-0446">Lipid-binding</keyword>
<evidence type="ECO:0000313" key="6">
    <source>
        <dbReference type="Proteomes" id="UP000796880"/>
    </source>
</evidence>
<dbReference type="Pfam" id="PF13456">
    <property type="entry name" value="RVT_3"/>
    <property type="match status" value="1"/>
</dbReference>
<dbReference type="GO" id="GO:0003676">
    <property type="term" value="F:nucleic acid binding"/>
    <property type="evidence" value="ECO:0007669"/>
    <property type="project" value="InterPro"/>
</dbReference>
<organism evidence="5 6">
    <name type="scientific">Rhamnella rubrinervis</name>
    <dbReference type="NCBI Taxonomy" id="2594499"/>
    <lineage>
        <taxon>Eukaryota</taxon>
        <taxon>Viridiplantae</taxon>
        <taxon>Streptophyta</taxon>
        <taxon>Embryophyta</taxon>
        <taxon>Tracheophyta</taxon>
        <taxon>Spermatophyta</taxon>
        <taxon>Magnoliopsida</taxon>
        <taxon>eudicotyledons</taxon>
        <taxon>Gunneridae</taxon>
        <taxon>Pentapetalae</taxon>
        <taxon>rosids</taxon>
        <taxon>fabids</taxon>
        <taxon>Rosales</taxon>
        <taxon>Rhamnaceae</taxon>
        <taxon>rhamnoid group</taxon>
        <taxon>Rhamneae</taxon>
        <taxon>Rhamnella</taxon>
    </lineage>
</organism>
<dbReference type="InterPro" id="IPR007053">
    <property type="entry name" value="LRAT_dom"/>
</dbReference>
<accession>A0A8K0GQY2</accession>
<dbReference type="Gene3D" id="1.10.110.10">
    <property type="entry name" value="Plant lipid-transfer and hydrophobic proteins"/>
    <property type="match status" value="1"/>
</dbReference>
<dbReference type="InterPro" id="IPR016140">
    <property type="entry name" value="Bifunc_inhib/LTP/seed_store"/>
</dbReference>
<protein>
    <recommendedName>
        <fullName evidence="4">LRAT domain-containing protein</fullName>
    </recommendedName>
</protein>
<gene>
    <name evidence="5" type="ORF">FNV43_RR24690</name>
</gene>
<evidence type="ECO:0000259" key="4">
    <source>
        <dbReference type="PROSITE" id="PS51934"/>
    </source>
</evidence>
<dbReference type="EMBL" id="VOIH02000011">
    <property type="protein sequence ID" value="KAF3433588.1"/>
    <property type="molecule type" value="Genomic_DNA"/>
</dbReference>
<dbReference type="Proteomes" id="UP000796880">
    <property type="component" value="Unassembled WGS sequence"/>
</dbReference>
<proteinExistence type="predicted"/>
<dbReference type="OrthoDB" id="1747175at2759"/>
<comment type="function">
    <text evidence="1">Plant non-specific lipid-transfer proteins transfer phospholipids as well as galactolipids across membranes. May play a role in wax or cutin deposition in the cell walls of expanding epidermal cells and certain secretory tissues.</text>
</comment>
<dbReference type="GO" id="GO:0004523">
    <property type="term" value="F:RNA-DNA hybrid ribonuclease activity"/>
    <property type="evidence" value="ECO:0007669"/>
    <property type="project" value="InterPro"/>
</dbReference>
<dbReference type="SUPFAM" id="SSF47699">
    <property type="entry name" value="Bifunctional inhibitor/lipid-transfer protein/seed storage 2S albumin"/>
    <property type="match status" value="1"/>
</dbReference>
<dbReference type="PANTHER" id="PTHR46137">
    <property type="entry name" value="OS05G0310600 PROTEIN"/>
    <property type="match status" value="1"/>
</dbReference>
<evidence type="ECO:0000256" key="3">
    <source>
        <dbReference type="ARBA" id="ARBA00023121"/>
    </source>
</evidence>
<reference evidence="5" key="1">
    <citation type="submission" date="2020-03" db="EMBL/GenBank/DDBJ databases">
        <title>A high-quality chromosome-level genome assembly of a woody plant with both climbing and erect habits, Rhamnella rubrinervis.</title>
        <authorList>
            <person name="Lu Z."/>
            <person name="Yang Y."/>
            <person name="Zhu X."/>
            <person name="Sun Y."/>
        </authorList>
    </citation>
    <scope>NUCLEOTIDE SEQUENCE</scope>
    <source>
        <strain evidence="5">BYM</strain>
        <tissue evidence="5">Leaf</tissue>
    </source>
</reference>
<dbReference type="PANTHER" id="PTHR46137:SF2">
    <property type="entry name" value="OS09G0526800 PROTEIN"/>
    <property type="match status" value="1"/>
</dbReference>
<sequence>MGWFSNKIRIKDLNPGDHIYTWRRGYSYSHHGGLLLFQGCFVFSGIHMGKGKVIHLTRGESRNGFSSSPSPSHPSEGPVLCTTLKKFLSGGDLYRYEYGVNSIVFLFKRSGTCTRKFSDPTEDVLDRALLRLTRGFGDYDLLHNNCEDWVRTGLSENMREPTSFTALLKPYCLFYYNIRFDSGEGSGVPCIFLGLDFDQSFLLQLWNMGYDFPFFKYLLTPGGIILMESGIKCILILLALTVCHGTSRFKISAHLFKTIFSLMVFYWTPESTVLEVVRTYLLHEHEAIAIYLGFYIGIHNLVFDSRDYNSSMPWINFALCLAFGSRLDELECSSLYHMVEISYITHHAESVTKWEPPDHGWLKINSDATIRLSRCSIIMVVRNELGDLVFLASKVLGSVWLSSFDVEVEALACASTYANSCGWTNISFEMDAKEVVEAVRLAKDPGSRFSFDNLMAIRRRFSNPSLKLSWKPRKANLVADTTTKCFLSNNISFFIDEFSVDELPFSISNCLSVDKHGQWFFQAWPIPQRRTDISIAGTADLVLERFWRLALCTAGLDGVYGAGECGKSSPDREAFKLVPCASAAQDVNAPVSDRCCSAVKKIGHNPTCLCAVMLSNTAKSSGVKPEIAVTIPKRCNISDRPVGYKCGAYTLP</sequence>
<dbReference type="Gene3D" id="3.90.1720.10">
    <property type="entry name" value="endopeptidase domain like (from Nostoc punctiforme)"/>
    <property type="match status" value="1"/>
</dbReference>
<dbReference type="PROSITE" id="PS51934">
    <property type="entry name" value="LRAT"/>
    <property type="match status" value="1"/>
</dbReference>
<dbReference type="CDD" id="cd00010">
    <property type="entry name" value="AAI_LTSS"/>
    <property type="match status" value="1"/>
</dbReference>
<evidence type="ECO:0000313" key="5">
    <source>
        <dbReference type="EMBL" id="KAF3433588.1"/>
    </source>
</evidence>
<dbReference type="Pfam" id="PF04970">
    <property type="entry name" value="LRAT"/>
    <property type="match status" value="1"/>
</dbReference>
<dbReference type="Pfam" id="PF14368">
    <property type="entry name" value="LTP_2"/>
    <property type="match status" value="1"/>
</dbReference>
<feature type="domain" description="LRAT" evidence="4">
    <location>
        <begin position="33"/>
        <end position="163"/>
    </location>
</feature>